<reference evidence="2" key="1">
    <citation type="journal article" date="2015" name="Nat. Genet.">
        <title>The genome and transcriptome of the zoonotic hookworm Ancylostoma ceylanicum identify infection-specific gene families.</title>
        <authorList>
            <person name="Schwarz E.M."/>
            <person name="Hu Y."/>
            <person name="Antoshechkin I."/>
            <person name="Miller M.M."/>
            <person name="Sternberg P.W."/>
            <person name="Aroian R.V."/>
        </authorList>
    </citation>
    <scope>NUCLEOTIDE SEQUENCE</scope>
    <source>
        <strain evidence="2">HY135</strain>
    </source>
</reference>
<proteinExistence type="predicted"/>
<dbReference type="AlphaFoldDB" id="A0A016WNL2"/>
<dbReference type="Proteomes" id="UP000024635">
    <property type="component" value="Unassembled WGS sequence"/>
</dbReference>
<comment type="caution">
    <text evidence="1">The sequence shown here is derived from an EMBL/GenBank/DDBJ whole genome shotgun (WGS) entry which is preliminary data.</text>
</comment>
<evidence type="ECO:0000313" key="2">
    <source>
        <dbReference type="Proteomes" id="UP000024635"/>
    </source>
</evidence>
<dbReference type="EMBL" id="JARK01000175">
    <property type="protein sequence ID" value="EYC41250.1"/>
    <property type="molecule type" value="Genomic_DNA"/>
</dbReference>
<organism evidence="1 2">
    <name type="scientific">Ancylostoma ceylanicum</name>
    <dbReference type="NCBI Taxonomy" id="53326"/>
    <lineage>
        <taxon>Eukaryota</taxon>
        <taxon>Metazoa</taxon>
        <taxon>Ecdysozoa</taxon>
        <taxon>Nematoda</taxon>
        <taxon>Chromadorea</taxon>
        <taxon>Rhabditida</taxon>
        <taxon>Rhabditina</taxon>
        <taxon>Rhabditomorpha</taxon>
        <taxon>Strongyloidea</taxon>
        <taxon>Ancylostomatidae</taxon>
        <taxon>Ancylostomatinae</taxon>
        <taxon>Ancylostoma</taxon>
    </lineage>
</organism>
<gene>
    <name evidence="1" type="primary">Acey_s0575.g189</name>
    <name evidence="1" type="ORF">Y032_0575g189</name>
</gene>
<name>A0A016WNL2_9BILA</name>
<keyword evidence="2" id="KW-1185">Reference proteome</keyword>
<accession>A0A016WNL2</accession>
<sequence length="76" mass="8858">MNYDTAVTKQTCTASRNEAVFEELFECVVPKRNSMIPESCQICILLTKEWRLQLSRALLLRYLMDLSRVCDALKEK</sequence>
<evidence type="ECO:0000313" key="1">
    <source>
        <dbReference type="EMBL" id="EYC41250.1"/>
    </source>
</evidence>
<protein>
    <submittedName>
        <fullName evidence="1">Uncharacterized protein</fullName>
    </submittedName>
</protein>